<accession>A0A914Q0V0</accession>
<proteinExistence type="predicted"/>
<organism evidence="2 3">
    <name type="scientific">Panagrolaimus davidi</name>
    <dbReference type="NCBI Taxonomy" id="227884"/>
    <lineage>
        <taxon>Eukaryota</taxon>
        <taxon>Metazoa</taxon>
        <taxon>Ecdysozoa</taxon>
        <taxon>Nematoda</taxon>
        <taxon>Chromadorea</taxon>
        <taxon>Rhabditida</taxon>
        <taxon>Tylenchina</taxon>
        <taxon>Panagrolaimomorpha</taxon>
        <taxon>Panagrolaimoidea</taxon>
        <taxon>Panagrolaimidae</taxon>
        <taxon>Panagrolaimus</taxon>
    </lineage>
</organism>
<dbReference type="WBParaSite" id="PDA_v2.g24785.t1">
    <property type="protein sequence ID" value="PDA_v2.g24785.t1"/>
    <property type="gene ID" value="PDA_v2.g24785"/>
</dbReference>
<feature type="compositionally biased region" description="Low complexity" evidence="1">
    <location>
        <begin position="104"/>
        <end position="124"/>
    </location>
</feature>
<evidence type="ECO:0000256" key="1">
    <source>
        <dbReference type="SAM" id="MobiDB-lite"/>
    </source>
</evidence>
<sequence>MRRGTSNVATHSSTAAAAEPAKITQTVKKDVVNETIKLQNDSDQSTTSSEWITELPTRSSSVFSDPTGFSSFVTSEESTKQTSLKTTSDPADTESKQKHRKKSASTQSSSDAAATSSASNTSQDHPPLPRINLTEEELKRQAKADQHWQQAVNAFLQHDPISKTPRQRTRSEYLIRRNYCLIKRETGIRWKKTVEKFQARQILPSIPISNSEWSEA</sequence>
<name>A0A914Q0V0_9BILA</name>
<evidence type="ECO:0000313" key="2">
    <source>
        <dbReference type="Proteomes" id="UP000887578"/>
    </source>
</evidence>
<feature type="region of interest" description="Disordered" evidence="1">
    <location>
        <begin position="1"/>
        <end position="129"/>
    </location>
</feature>
<reference evidence="3" key="1">
    <citation type="submission" date="2022-11" db="UniProtKB">
        <authorList>
            <consortium name="WormBaseParasite"/>
        </authorList>
    </citation>
    <scope>IDENTIFICATION</scope>
</reference>
<feature type="compositionally biased region" description="Polar residues" evidence="1">
    <location>
        <begin position="1"/>
        <end position="15"/>
    </location>
</feature>
<protein>
    <submittedName>
        <fullName evidence="3">Uncharacterized protein</fullName>
    </submittedName>
</protein>
<keyword evidence="2" id="KW-1185">Reference proteome</keyword>
<dbReference type="AlphaFoldDB" id="A0A914Q0V0"/>
<evidence type="ECO:0000313" key="3">
    <source>
        <dbReference type="WBParaSite" id="PDA_v2.g24785.t1"/>
    </source>
</evidence>
<dbReference type="Proteomes" id="UP000887578">
    <property type="component" value="Unplaced"/>
</dbReference>
<feature type="compositionally biased region" description="Polar residues" evidence="1">
    <location>
        <begin position="36"/>
        <end position="90"/>
    </location>
</feature>